<comment type="caution">
    <text evidence="1">The sequence shown here is derived from an EMBL/GenBank/DDBJ whole genome shotgun (WGS) entry which is preliminary data.</text>
</comment>
<organism evidence="1 2">
    <name type="scientific">Caldisericum exile</name>
    <dbReference type="NCBI Taxonomy" id="693075"/>
    <lineage>
        <taxon>Bacteria</taxon>
        <taxon>Pseudomonadati</taxon>
        <taxon>Caldisericota/Cryosericota group</taxon>
        <taxon>Caldisericota</taxon>
        <taxon>Caldisericia</taxon>
        <taxon>Caldisericales</taxon>
        <taxon>Caldisericaceae</taxon>
        <taxon>Caldisericum</taxon>
    </lineage>
</organism>
<reference evidence="1 2" key="1">
    <citation type="submission" date="2018-01" db="EMBL/GenBank/DDBJ databases">
        <title>Metagenomic assembled genomes from two thermal pools in the Uzon Caldera, Kamchatka, Russia.</title>
        <authorList>
            <person name="Wilkins L."/>
            <person name="Ettinger C."/>
        </authorList>
    </citation>
    <scope>NUCLEOTIDE SEQUENCE [LARGE SCALE GENOMIC DNA]</scope>
    <source>
        <strain evidence="1">ZAV-07</strain>
    </source>
</reference>
<dbReference type="Proteomes" id="UP000237040">
    <property type="component" value="Unassembled WGS sequence"/>
</dbReference>
<dbReference type="PROSITE" id="PS51257">
    <property type="entry name" value="PROKAR_LIPOPROTEIN"/>
    <property type="match status" value="1"/>
</dbReference>
<gene>
    <name evidence="1" type="ORF">C0189_02345</name>
</gene>
<sequence length="168" mass="19684">MGVMEKIILTLILSVFVVALGCTKPKGNYTEKLKEGCVEATITGIKLDIGRLENYLVLPDLQNKAQVEAHLSKLYEDLKKYQNMRIEEYALPQPLHIRGYINEPYVVNTIIYLEKQSMSGPFYHAVKVMDDRGAEIKPKEIYEFTIYPLYRRYYPFEDWYVLIESFEK</sequence>
<name>A0A2J6WEU5_9BACT</name>
<proteinExistence type="predicted"/>
<protein>
    <submittedName>
        <fullName evidence="1">Uncharacterized protein</fullName>
    </submittedName>
</protein>
<evidence type="ECO:0000313" key="1">
    <source>
        <dbReference type="EMBL" id="PMP67895.1"/>
    </source>
</evidence>
<dbReference type="EMBL" id="PNIL01000032">
    <property type="protein sequence ID" value="PMP67895.1"/>
    <property type="molecule type" value="Genomic_DNA"/>
</dbReference>
<evidence type="ECO:0000313" key="2">
    <source>
        <dbReference type="Proteomes" id="UP000237040"/>
    </source>
</evidence>
<accession>A0A2J6WEU5</accession>
<dbReference type="AlphaFoldDB" id="A0A2J6WEU5"/>